<dbReference type="InterPro" id="IPR047057">
    <property type="entry name" value="MerR_fam"/>
</dbReference>
<dbReference type="Gene3D" id="1.10.1660.10">
    <property type="match status" value="1"/>
</dbReference>
<accession>A0A6C1C431</accession>
<evidence type="ECO:0000313" key="3">
    <source>
        <dbReference type="Proteomes" id="UP000298111"/>
    </source>
</evidence>
<organism evidence="2 3">
    <name type="scientific">Streptomyces albus</name>
    <dbReference type="NCBI Taxonomy" id="1888"/>
    <lineage>
        <taxon>Bacteria</taxon>
        <taxon>Bacillati</taxon>
        <taxon>Actinomycetota</taxon>
        <taxon>Actinomycetes</taxon>
        <taxon>Kitasatosporales</taxon>
        <taxon>Streptomycetaceae</taxon>
        <taxon>Streptomyces</taxon>
    </lineage>
</organism>
<evidence type="ECO:0000313" key="2">
    <source>
        <dbReference type="EMBL" id="TGG75772.1"/>
    </source>
</evidence>
<dbReference type="RefSeq" id="WP_016473339.1">
    <property type="nucleotide sequence ID" value="NZ_BBQG01000054.1"/>
</dbReference>
<dbReference type="AlphaFoldDB" id="A0A6C1C431"/>
<protein>
    <submittedName>
        <fullName evidence="2">MerR family transcriptional regulator</fullName>
    </submittedName>
</protein>
<dbReference type="GO" id="GO:0003677">
    <property type="term" value="F:DNA binding"/>
    <property type="evidence" value="ECO:0007669"/>
    <property type="project" value="UniProtKB-KW"/>
</dbReference>
<dbReference type="GO" id="GO:0003700">
    <property type="term" value="F:DNA-binding transcription factor activity"/>
    <property type="evidence" value="ECO:0007669"/>
    <property type="project" value="InterPro"/>
</dbReference>
<dbReference type="Pfam" id="PF13411">
    <property type="entry name" value="MerR_1"/>
    <property type="match status" value="1"/>
</dbReference>
<comment type="caution">
    <text evidence="2">The sequence shown here is derived from an EMBL/GenBank/DDBJ whole genome shotgun (WGS) entry which is preliminary data.</text>
</comment>
<dbReference type="SUPFAM" id="SSF46955">
    <property type="entry name" value="Putative DNA-binding domain"/>
    <property type="match status" value="1"/>
</dbReference>
<dbReference type="Proteomes" id="UP000298111">
    <property type="component" value="Unassembled WGS sequence"/>
</dbReference>
<name>A0A6C1C431_9ACTN</name>
<gene>
    <name evidence="2" type="ORF">D8771_32820</name>
</gene>
<dbReference type="SMART" id="SM00422">
    <property type="entry name" value="HTH_MERR"/>
    <property type="match status" value="1"/>
</dbReference>
<evidence type="ECO:0000256" key="1">
    <source>
        <dbReference type="ARBA" id="ARBA00023125"/>
    </source>
</evidence>
<dbReference type="CDD" id="cd01282">
    <property type="entry name" value="HTH_MerR-like_sg3"/>
    <property type="match status" value="1"/>
</dbReference>
<dbReference type="InterPro" id="IPR009061">
    <property type="entry name" value="DNA-bd_dom_put_sf"/>
</dbReference>
<keyword evidence="1" id="KW-0238">DNA-binding</keyword>
<proteinExistence type="predicted"/>
<dbReference type="GeneID" id="75181837"/>
<dbReference type="EMBL" id="RCIY01000114">
    <property type="protein sequence ID" value="TGG75772.1"/>
    <property type="molecule type" value="Genomic_DNA"/>
</dbReference>
<dbReference type="PRINTS" id="PR00040">
    <property type="entry name" value="HTHMERR"/>
</dbReference>
<dbReference type="PANTHER" id="PTHR30204">
    <property type="entry name" value="REDOX-CYCLING DRUG-SENSING TRANSCRIPTIONAL ACTIVATOR SOXR"/>
    <property type="match status" value="1"/>
</dbReference>
<dbReference type="InterPro" id="IPR000551">
    <property type="entry name" value="MerR-type_HTH_dom"/>
</dbReference>
<dbReference type="PROSITE" id="PS00552">
    <property type="entry name" value="HTH_MERR_1"/>
    <property type="match status" value="1"/>
</dbReference>
<reference evidence="2 3" key="1">
    <citation type="submission" date="2018-10" db="EMBL/GenBank/DDBJ databases">
        <title>Isolation of pseudouridimycin from Streptomyces albus DSM 40763.</title>
        <authorList>
            <person name="Rosenqvist P."/>
            <person name="Metsae-Ketelae M."/>
            <person name="Virta P."/>
        </authorList>
    </citation>
    <scope>NUCLEOTIDE SEQUENCE [LARGE SCALE GENOMIC DNA]</scope>
    <source>
        <strain evidence="2 3">DSM 40763</strain>
    </source>
</reference>
<dbReference type="PROSITE" id="PS50937">
    <property type="entry name" value="HTH_MERR_2"/>
    <property type="match status" value="1"/>
</dbReference>
<dbReference type="PANTHER" id="PTHR30204:SF93">
    <property type="entry name" value="HTH MERR-TYPE DOMAIN-CONTAINING PROTEIN"/>
    <property type="match status" value="1"/>
</dbReference>
<sequence length="124" mass="13594">MLIGELSRRTGVSTRLLRYYEEQGLLTPGRGTNGYRHYGEDAVLTVQRIRVLLGAGLTTEVIRTVLPCVRGTGTGFEWCTEVRSVLEGELASMDARIDALRRNRDAVAAYLAQPADGASRNEAP</sequence>